<reference evidence="1" key="1">
    <citation type="journal article" date="2023" name="Mol. Phylogenet. Evol.">
        <title>Genome-scale phylogeny and comparative genomics of the fungal order Sordariales.</title>
        <authorList>
            <person name="Hensen N."/>
            <person name="Bonometti L."/>
            <person name="Westerberg I."/>
            <person name="Brannstrom I.O."/>
            <person name="Guillou S."/>
            <person name="Cros-Aarteil S."/>
            <person name="Calhoun S."/>
            <person name="Haridas S."/>
            <person name="Kuo A."/>
            <person name="Mondo S."/>
            <person name="Pangilinan J."/>
            <person name="Riley R."/>
            <person name="LaButti K."/>
            <person name="Andreopoulos B."/>
            <person name="Lipzen A."/>
            <person name="Chen C."/>
            <person name="Yan M."/>
            <person name="Daum C."/>
            <person name="Ng V."/>
            <person name="Clum A."/>
            <person name="Steindorff A."/>
            <person name="Ohm R.A."/>
            <person name="Martin F."/>
            <person name="Silar P."/>
            <person name="Natvig D.O."/>
            <person name="Lalanne C."/>
            <person name="Gautier V."/>
            <person name="Ament-Velasquez S.L."/>
            <person name="Kruys A."/>
            <person name="Hutchinson M.I."/>
            <person name="Powell A.J."/>
            <person name="Barry K."/>
            <person name="Miller A.N."/>
            <person name="Grigoriev I.V."/>
            <person name="Debuchy R."/>
            <person name="Gladieux P."/>
            <person name="Hiltunen Thoren M."/>
            <person name="Johannesson H."/>
        </authorList>
    </citation>
    <scope>NUCLEOTIDE SEQUENCE</scope>
    <source>
        <strain evidence="1">CBS 532.94</strain>
    </source>
</reference>
<feature type="non-terminal residue" evidence="1">
    <location>
        <position position="1"/>
    </location>
</feature>
<sequence>QDPALEIQILPSEEASYSSCAVGGAVQRGGSAMVKELERTSERFGFFPATLMLPTSTETTSMTVKASRRPGTRWHPWKATW</sequence>
<dbReference type="AlphaFoldDB" id="A0AAN7CGW2"/>
<protein>
    <submittedName>
        <fullName evidence="1">Uncharacterized protein</fullName>
    </submittedName>
</protein>
<organism evidence="1 2">
    <name type="scientific">Achaetomium macrosporum</name>
    <dbReference type="NCBI Taxonomy" id="79813"/>
    <lineage>
        <taxon>Eukaryota</taxon>
        <taxon>Fungi</taxon>
        <taxon>Dikarya</taxon>
        <taxon>Ascomycota</taxon>
        <taxon>Pezizomycotina</taxon>
        <taxon>Sordariomycetes</taxon>
        <taxon>Sordariomycetidae</taxon>
        <taxon>Sordariales</taxon>
        <taxon>Chaetomiaceae</taxon>
        <taxon>Achaetomium</taxon>
    </lineage>
</organism>
<gene>
    <name evidence="1" type="ORF">C8A03DRAFT_12662</name>
</gene>
<name>A0AAN7CGW2_9PEZI</name>
<keyword evidence="2" id="KW-1185">Reference proteome</keyword>
<evidence type="ECO:0000313" key="2">
    <source>
        <dbReference type="Proteomes" id="UP001303760"/>
    </source>
</evidence>
<proteinExistence type="predicted"/>
<dbReference type="EMBL" id="MU860028">
    <property type="protein sequence ID" value="KAK4241062.1"/>
    <property type="molecule type" value="Genomic_DNA"/>
</dbReference>
<accession>A0AAN7CGW2</accession>
<evidence type="ECO:0000313" key="1">
    <source>
        <dbReference type="EMBL" id="KAK4241062.1"/>
    </source>
</evidence>
<comment type="caution">
    <text evidence="1">The sequence shown here is derived from an EMBL/GenBank/DDBJ whole genome shotgun (WGS) entry which is preliminary data.</text>
</comment>
<reference evidence="1" key="2">
    <citation type="submission" date="2023-05" db="EMBL/GenBank/DDBJ databases">
        <authorList>
            <consortium name="Lawrence Berkeley National Laboratory"/>
            <person name="Steindorff A."/>
            <person name="Hensen N."/>
            <person name="Bonometti L."/>
            <person name="Westerberg I."/>
            <person name="Brannstrom I.O."/>
            <person name="Guillou S."/>
            <person name="Cros-Aarteil S."/>
            <person name="Calhoun S."/>
            <person name="Haridas S."/>
            <person name="Kuo A."/>
            <person name="Mondo S."/>
            <person name="Pangilinan J."/>
            <person name="Riley R."/>
            <person name="Labutti K."/>
            <person name="Andreopoulos B."/>
            <person name="Lipzen A."/>
            <person name="Chen C."/>
            <person name="Yanf M."/>
            <person name="Daum C."/>
            <person name="Ng V."/>
            <person name="Clum A."/>
            <person name="Ohm R."/>
            <person name="Martin F."/>
            <person name="Silar P."/>
            <person name="Natvig D."/>
            <person name="Lalanne C."/>
            <person name="Gautier V."/>
            <person name="Ament-Velasquez S.L."/>
            <person name="Kruys A."/>
            <person name="Hutchinson M.I."/>
            <person name="Powell A.J."/>
            <person name="Barry K."/>
            <person name="Miller A.N."/>
            <person name="Grigoriev I.V."/>
            <person name="Debuchy R."/>
            <person name="Gladieux P."/>
            <person name="Thoren M.H."/>
            <person name="Johannesson H."/>
        </authorList>
    </citation>
    <scope>NUCLEOTIDE SEQUENCE</scope>
    <source>
        <strain evidence="1">CBS 532.94</strain>
    </source>
</reference>
<dbReference type="Proteomes" id="UP001303760">
    <property type="component" value="Unassembled WGS sequence"/>
</dbReference>